<organism evidence="2">
    <name type="scientific">uncultured bacterium CBNPD1 BAC clone 1664</name>
    <dbReference type="NCBI Taxonomy" id="417310"/>
    <lineage>
        <taxon>Bacteria</taxon>
        <taxon>environmental samples</taxon>
    </lineage>
</organism>
<dbReference type="EMBL" id="EF157671">
    <property type="protein sequence ID" value="ABM53580.1"/>
    <property type="molecule type" value="Genomic_DNA"/>
</dbReference>
<evidence type="ECO:0000256" key="1">
    <source>
        <dbReference type="SAM" id="MobiDB-lite"/>
    </source>
</evidence>
<feature type="compositionally biased region" description="Basic and acidic residues" evidence="1">
    <location>
        <begin position="439"/>
        <end position="449"/>
    </location>
</feature>
<feature type="compositionally biased region" description="Basic and acidic residues" evidence="1">
    <location>
        <begin position="124"/>
        <end position="149"/>
    </location>
</feature>
<protein>
    <submittedName>
        <fullName evidence="2">Uncharacterized protein</fullName>
    </submittedName>
</protein>
<feature type="compositionally biased region" description="Basic residues" evidence="1">
    <location>
        <begin position="95"/>
        <end position="106"/>
    </location>
</feature>
<feature type="region of interest" description="Disordered" evidence="1">
    <location>
        <begin position="1"/>
        <end position="280"/>
    </location>
</feature>
<feature type="compositionally biased region" description="Basic and acidic residues" evidence="1">
    <location>
        <begin position="195"/>
        <end position="216"/>
    </location>
</feature>
<feature type="region of interest" description="Disordered" evidence="1">
    <location>
        <begin position="292"/>
        <end position="405"/>
    </location>
</feature>
<evidence type="ECO:0000313" key="2">
    <source>
        <dbReference type="EMBL" id="ABM53580.1"/>
    </source>
</evidence>
<feature type="compositionally biased region" description="Low complexity" evidence="1">
    <location>
        <begin position="389"/>
        <end position="404"/>
    </location>
</feature>
<feature type="compositionally biased region" description="Basic residues" evidence="1">
    <location>
        <begin position="150"/>
        <end position="165"/>
    </location>
</feature>
<reference evidence="2" key="1">
    <citation type="journal article" date="2008" name="FEMS Microbiol. Ecol.">
        <title>Metagenomic analysis of a freshwater toxic cyanobacteria bloom.</title>
        <authorList>
            <person name="Pope P.B."/>
            <person name="Patel B.K."/>
        </authorList>
    </citation>
    <scope>NUCLEOTIDE SEQUENCE</scope>
</reference>
<feature type="compositionally biased region" description="Basic and acidic residues" evidence="1">
    <location>
        <begin position="468"/>
        <end position="492"/>
    </location>
</feature>
<name>B1N6N4_9BACT</name>
<accession>B1N6N4</accession>
<feature type="compositionally biased region" description="Basic and acidic residues" evidence="1">
    <location>
        <begin position="342"/>
        <end position="362"/>
    </location>
</feature>
<sequence length="595" mass="62964">MALRPRSVGRGLLRPWVFTPPDPETNLGIAPDLHRRRHPGRDRRQDPAAGHRAGGALRPALPDHRGNPRRHPGQPLPRRPGRRPGGGLPAGRPVPLRHRPVLHRHGRLDPDPRQAGRGRTPQGAREDGRLPDHHRSLLHRRDGRQDPAGHRRPRRAVRIRPHRHPGHDPGHDAGQRPGRLPRPRDPEAGVPDPGPPDRRRPLPGHRRLDDRPDRGLGLRPRAKAISPPRGSSRRSPVRGSAAPGDEDLDAGGDPAGGGVVPHVEGKAHPPPGVRVEQHGALRHVAEGLDIRRGLGSAGHGQGDGLARPPAEGGEGFGGEVEDQVAIGPVRPDGAGTCAVGADAERGEVQPDQGLRVDPRPDRPPVIAAGQAPHDRSKNVPAVEGGGPAGADHPGLRGDLPGLDDGIARIEQGDQAIVGQDQALAPAGPGHDGPAGRTHAGIDHRQDHSVRGQPGRGPGQEPGPGRHVVGRDPVGDVEEPGVRGEGEDHRPADGDGVVDLVEVRQETHHPPRGGGAHRACDEGQDEAGGEQPPPGWTGGAHAAGVRRAAYRRRMLSSRTGGLPAPGMLPLRFWIMPTKTMSFVGSIQNQVPKAPPQ</sequence>
<dbReference type="AlphaFoldDB" id="B1N6N4"/>
<feature type="region of interest" description="Disordered" evidence="1">
    <location>
        <begin position="422"/>
        <end position="542"/>
    </location>
</feature>
<proteinExistence type="predicted"/>